<dbReference type="GO" id="GO:0003700">
    <property type="term" value="F:DNA-binding transcription factor activity"/>
    <property type="evidence" value="ECO:0007669"/>
    <property type="project" value="InterPro"/>
</dbReference>
<dbReference type="Gene3D" id="1.10.10.10">
    <property type="entry name" value="Winged helix-like DNA-binding domain superfamily/Winged helix DNA-binding domain"/>
    <property type="match status" value="1"/>
</dbReference>
<protein>
    <submittedName>
        <fullName evidence="2">MarR family transcriptional regulator</fullName>
    </submittedName>
</protein>
<reference evidence="2 3" key="1">
    <citation type="journal article" date="2019" name="Syst. Appl. Microbiol.">
        <title>Microvirga tunisiensis sp. nov., a root nodule symbiotic bacterium isolated from Lupinus micranthus and L. luteus grown in Northern Tunisia.</title>
        <authorList>
            <person name="Msaddak A."/>
            <person name="Rejili M."/>
            <person name="Duran D."/>
            <person name="Mars M."/>
            <person name="Palacios J.M."/>
            <person name="Ruiz-Argueso T."/>
            <person name="Rey L."/>
            <person name="Imperial J."/>
        </authorList>
    </citation>
    <scope>NUCLEOTIDE SEQUENCE [LARGE SCALE GENOMIC DNA]</scope>
    <source>
        <strain evidence="2 3">Lmie10</strain>
    </source>
</reference>
<dbReference type="SUPFAM" id="SSF46785">
    <property type="entry name" value="Winged helix' DNA-binding domain"/>
    <property type="match status" value="1"/>
</dbReference>
<evidence type="ECO:0000259" key="1">
    <source>
        <dbReference type="PROSITE" id="PS50995"/>
    </source>
</evidence>
<proteinExistence type="predicted"/>
<dbReference type="OrthoDB" id="32523at2"/>
<dbReference type="Pfam" id="PF01047">
    <property type="entry name" value="MarR"/>
    <property type="match status" value="1"/>
</dbReference>
<dbReference type="InterPro" id="IPR036390">
    <property type="entry name" value="WH_DNA-bd_sf"/>
</dbReference>
<dbReference type="InterPro" id="IPR000835">
    <property type="entry name" value="HTH_MarR-typ"/>
</dbReference>
<accession>A0A5N7MU94</accession>
<keyword evidence="3" id="KW-1185">Reference proteome</keyword>
<gene>
    <name evidence="2" type="ORF">FS320_21165</name>
</gene>
<organism evidence="2 3">
    <name type="scientific">Microvirga tunisiensis</name>
    <dbReference type="NCBI Taxonomy" id="2108360"/>
    <lineage>
        <taxon>Bacteria</taxon>
        <taxon>Pseudomonadati</taxon>
        <taxon>Pseudomonadota</taxon>
        <taxon>Alphaproteobacteria</taxon>
        <taxon>Hyphomicrobiales</taxon>
        <taxon>Methylobacteriaceae</taxon>
        <taxon>Microvirga</taxon>
    </lineage>
</organism>
<comment type="caution">
    <text evidence="2">The sequence shown here is derived from an EMBL/GenBank/DDBJ whole genome shotgun (WGS) entry which is preliminary data.</text>
</comment>
<dbReference type="InterPro" id="IPR036388">
    <property type="entry name" value="WH-like_DNA-bd_sf"/>
</dbReference>
<name>A0A5N7MU94_9HYPH</name>
<evidence type="ECO:0000313" key="3">
    <source>
        <dbReference type="Proteomes" id="UP000403266"/>
    </source>
</evidence>
<dbReference type="Proteomes" id="UP000403266">
    <property type="component" value="Unassembled WGS sequence"/>
</dbReference>
<dbReference type="EMBL" id="VOSK01000098">
    <property type="protein sequence ID" value="MPR27616.1"/>
    <property type="molecule type" value="Genomic_DNA"/>
</dbReference>
<feature type="domain" description="HTH marR-type" evidence="1">
    <location>
        <begin position="1"/>
        <end position="80"/>
    </location>
</feature>
<dbReference type="AlphaFoldDB" id="A0A5N7MU94"/>
<evidence type="ECO:0000313" key="2">
    <source>
        <dbReference type="EMBL" id="MPR27616.1"/>
    </source>
</evidence>
<dbReference type="PROSITE" id="PS50995">
    <property type="entry name" value="HTH_MARR_2"/>
    <property type="match status" value="1"/>
</dbReference>
<sequence length="89" mass="10002">MHLTSGSGTALLDRLERAGFIRRIPNPDDRRSLLVQLDSERAQGAVKRFKELEQIFVQESSGFTEGELRKVAEFIQDVGEITSGVRNLD</sequence>